<accession>A0A3P6EPM5</accession>
<dbReference type="GO" id="GO:0000049">
    <property type="term" value="F:tRNA binding"/>
    <property type="evidence" value="ECO:0007669"/>
    <property type="project" value="TreeGrafter"/>
</dbReference>
<dbReference type="GO" id="GO:0005829">
    <property type="term" value="C:cytosol"/>
    <property type="evidence" value="ECO:0007669"/>
    <property type="project" value="TreeGrafter"/>
</dbReference>
<dbReference type="InterPro" id="IPR004364">
    <property type="entry name" value="Aa-tRNA-synt_II"/>
</dbReference>
<dbReference type="PROSITE" id="PS50862">
    <property type="entry name" value="AA_TRNA_LIGASE_II"/>
    <property type="match status" value="1"/>
</dbReference>
<feature type="domain" description="Aminoacyl-transfer RNA synthetases class-II family profile" evidence="4">
    <location>
        <begin position="68"/>
        <end position="141"/>
    </location>
</feature>
<dbReference type="GO" id="GO:0006430">
    <property type="term" value="P:lysyl-tRNA aminoacylation"/>
    <property type="evidence" value="ECO:0007669"/>
    <property type="project" value="InterPro"/>
</dbReference>
<sequence>MMPRKSEYDIAKVKAENATAKGKAENVTAKAKAVNVTAKKPEKWIPGQPRDPESYVLKDQVTLVFQKLRVETPMMNMIAGGAAARPFVTHHNDLDMKLYMRIAPELFLKQLIVGGLERVYEIGKQFRNEEPIEIDFTPPFRRIEMIGELEKVANLNIPKDLASEEANKYLIDACARFDVKCPAPQTTARLLDKLCNAYTELNDPVVQRQRFADQLKDRQSGDDEAMALDETLCNALEYGLAPTGGWGLDSQNIKEVILFPAMRPQDDPASVKGSLQPENKGE</sequence>
<dbReference type="PANTHER" id="PTHR42918">
    <property type="entry name" value="LYSYL-TRNA SYNTHETASE"/>
    <property type="match status" value="1"/>
</dbReference>
<reference evidence="5" key="1">
    <citation type="submission" date="2018-11" db="EMBL/GenBank/DDBJ databases">
        <authorList>
            <consortium name="Genoscope - CEA"/>
            <person name="William W."/>
        </authorList>
    </citation>
    <scope>NUCLEOTIDE SEQUENCE</scope>
</reference>
<gene>
    <name evidence="5" type="ORF">BOLC5T34284H</name>
</gene>
<dbReference type="InterPro" id="IPR045864">
    <property type="entry name" value="aa-tRNA-synth_II/BPL/LPL"/>
</dbReference>
<dbReference type="EMBL" id="LR031877">
    <property type="protein sequence ID" value="VDD46737.1"/>
    <property type="molecule type" value="Genomic_DNA"/>
</dbReference>
<dbReference type="GO" id="GO:0004824">
    <property type="term" value="F:lysine-tRNA ligase activity"/>
    <property type="evidence" value="ECO:0007669"/>
    <property type="project" value="InterPro"/>
</dbReference>
<evidence type="ECO:0000256" key="1">
    <source>
        <dbReference type="ARBA" id="ARBA00022598"/>
    </source>
</evidence>
<dbReference type="Pfam" id="PF00152">
    <property type="entry name" value="tRNA-synt_2"/>
    <property type="match status" value="2"/>
</dbReference>
<protein>
    <recommendedName>
        <fullName evidence="4">Aminoacyl-transfer RNA synthetases class-II family profile domain-containing protein</fullName>
    </recommendedName>
</protein>
<keyword evidence="2" id="KW-0547">Nucleotide-binding</keyword>
<dbReference type="GO" id="GO:0005524">
    <property type="term" value="F:ATP binding"/>
    <property type="evidence" value="ECO:0007669"/>
    <property type="project" value="UniProtKB-KW"/>
</dbReference>
<dbReference type="InterPro" id="IPR018149">
    <property type="entry name" value="Lys-tRNA-synth_II_C"/>
</dbReference>
<organism evidence="5">
    <name type="scientific">Brassica oleracea</name>
    <name type="common">Wild cabbage</name>
    <dbReference type="NCBI Taxonomy" id="3712"/>
    <lineage>
        <taxon>Eukaryota</taxon>
        <taxon>Viridiplantae</taxon>
        <taxon>Streptophyta</taxon>
        <taxon>Embryophyta</taxon>
        <taxon>Tracheophyta</taxon>
        <taxon>Spermatophyta</taxon>
        <taxon>Magnoliopsida</taxon>
        <taxon>eudicotyledons</taxon>
        <taxon>Gunneridae</taxon>
        <taxon>Pentapetalae</taxon>
        <taxon>rosids</taxon>
        <taxon>malvids</taxon>
        <taxon>Brassicales</taxon>
        <taxon>Brassicaceae</taxon>
        <taxon>Brassiceae</taxon>
        <taxon>Brassica</taxon>
    </lineage>
</organism>
<dbReference type="SUPFAM" id="SSF55681">
    <property type="entry name" value="Class II aaRS and biotin synthetases"/>
    <property type="match status" value="1"/>
</dbReference>
<evidence type="ECO:0000259" key="4">
    <source>
        <dbReference type="PROSITE" id="PS50862"/>
    </source>
</evidence>
<dbReference type="PRINTS" id="PR00982">
    <property type="entry name" value="TRNASYNTHLYS"/>
</dbReference>
<evidence type="ECO:0000313" key="5">
    <source>
        <dbReference type="EMBL" id="VDD46737.1"/>
    </source>
</evidence>
<keyword evidence="1" id="KW-0436">Ligase</keyword>
<name>A0A3P6EPM5_BRAOL</name>
<proteinExistence type="predicted"/>
<dbReference type="AlphaFoldDB" id="A0A3P6EPM5"/>
<evidence type="ECO:0000256" key="3">
    <source>
        <dbReference type="ARBA" id="ARBA00022840"/>
    </source>
</evidence>
<dbReference type="Gene3D" id="3.30.930.10">
    <property type="entry name" value="Bira Bifunctional Protein, Domain 2"/>
    <property type="match status" value="3"/>
</dbReference>
<dbReference type="PANTHER" id="PTHR42918:SF9">
    <property type="entry name" value="LYSINE--TRNA LIGASE"/>
    <property type="match status" value="1"/>
</dbReference>
<evidence type="ECO:0000256" key="2">
    <source>
        <dbReference type="ARBA" id="ARBA00022741"/>
    </source>
</evidence>
<dbReference type="InterPro" id="IPR006195">
    <property type="entry name" value="aa-tRNA-synth_II"/>
</dbReference>
<keyword evidence="3" id="KW-0067">ATP-binding</keyword>